<sequence>MSKAGRRKSSESYLDVSLHLRYSMKVRRNACYNNFGVIWHTITPQTGFGKSGSSLQTAAVLRIEAGKGGCDLWFVGDRRDKLLFVSPADSPALLADGMAPPHLVYSAVPDICNLHSLISSTTLKSWSSRLTTVDQYKICPSSAKDLLLCCSRRRPGAAGSCGGLRVPIGCGVSARCLLCVRNHPTTSPLLPSPPASPADVPPDHLPAPLVLPVLPPMALQGAMLALCCMRRPPRPGREGAACDWGTAPDPRRRGTETGQRHRPQSLRRCESSGFLAPMEASSLLIAVMTLHHCPLWASTSGSM</sequence>
<accession>A0A0C3HNY9</accession>
<organism evidence="2 3">
    <name type="scientific">Oidiodendron maius (strain Zn)</name>
    <dbReference type="NCBI Taxonomy" id="913774"/>
    <lineage>
        <taxon>Eukaryota</taxon>
        <taxon>Fungi</taxon>
        <taxon>Dikarya</taxon>
        <taxon>Ascomycota</taxon>
        <taxon>Pezizomycotina</taxon>
        <taxon>Leotiomycetes</taxon>
        <taxon>Leotiomycetes incertae sedis</taxon>
        <taxon>Myxotrichaceae</taxon>
        <taxon>Oidiodendron</taxon>
    </lineage>
</organism>
<reference evidence="3" key="2">
    <citation type="submission" date="2015-01" db="EMBL/GenBank/DDBJ databases">
        <title>Evolutionary Origins and Diversification of the Mycorrhizal Mutualists.</title>
        <authorList>
            <consortium name="DOE Joint Genome Institute"/>
            <consortium name="Mycorrhizal Genomics Consortium"/>
            <person name="Kohler A."/>
            <person name="Kuo A."/>
            <person name="Nagy L.G."/>
            <person name="Floudas D."/>
            <person name="Copeland A."/>
            <person name="Barry K.W."/>
            <person name="Cichocki N."/>
            <person name="Veneault-Fourrey C."/>
            <person name="LaButti K."/>
            <person name="Lindquist E.A."/>
            <person name="Lipzen A."/>
            <person name="Lundell T."/>
            <person name="Morin E."/>
            <person name="Murat C."/>
            <person name="Riley R."/>
            <person name="Ohm R."/>
            <person name="Sun H."/>
            <person name="Tunlid A."/>
            <person name="Henrissat B."/>
            <person name="Grigoriev I.V."/>
            <person name="Hibbett D.S."/>
            <person name="Martin F."/>
        </authorList>
    </citation>
    <scope>NUCLEOTIDE SEQUENCE [LARGE SCALE GENOMIC DNA]</scope>
    <source>
        <strain evidence="3">Zn</strain>
    </source>
</reference>
<proteinExistence type="predicted"/>
<evidence type="ECO:0000256" key="1">
    <source>
        <dbReference type="SAM" id="MobiDB-lite"/>
    </source>
</evidence>
<dbReference type="InParanoid" id="A0A0C3HNY9"/>
<feature type="region of interest" description="Disordered" evidence="1">
    <location>
        <begin position="236"/>
        <end position="267"/>
    </location>
</feature>
<reference evidence="2 3" key="1">
    <citation type="submission" date="2014-04" db="EMBL/GenBank/DDBJ databases">
        <authorList>
            <consortium name="DOE Joint Genome Institute"/>
            <person name="Kuo A."/>
            <person name="Martino E."/>
            <person name="Perotto S."/>
            <person name="Kohler A."/>
            <person name="Nagy L.G."/>
            <person name="Floudas D."/>
            <person name="Copeland A."/>
            <person name="Barry K.W."/>
            <person name="Cichocki N."/>
            <person name="Veneault-Fourrey C."/>
            <person name="LaButti K."/>
            <person name="Lindquist E.A."/>
            <person name="Lipzen A."/>
            <person name="Lundell T."/>
            <person name="Morin E."/>
            <person name="Murat C."/>
            <person name="Sun H."/>
            <person name="Tunlid A."/>
            <person name="Henrissat B."/>
            <person name="Grigoriev I.V."/>
            <person name="Hibbett D.S."/>
            <person name="Martin F."/>
            <person name="Nordberg H.P."/>
            <person name="Cantor M.N."/>
            <person name="Hua S.X."/>
        </authorList>
    </citation>
    <scope>NUCLEOTIDE SEQUENCE [LARGE SCALE GENOMIC DNA]</scope>
    <source>
        <strain evidence="2 3">Zn</strain>
    </source>
</reference>
<gene>
    <name evidence="2" type="ORF">OIDMADRAFT_26654</name>
</gene>
<evidence type="ECO:0000313" key="3">
    <source>
        <dbReference type="Proteomes" id="UP000054321"/>
    </source>
</evidence>
<name>A0A0C3HNY9_OIDMZ</name>
<keyword evidence="3" id="KW-1185">Reference proteome</keyword>
<dbReference type="HOGENOM" id="CLU_918595_0_0_1"/>
<protein>
    <submittedName>
        <fullName evidence="2">Uncharacterized protein</fullName>
    </submittedName>
</protein>
<evidence type="ECO:0000313" key="2">
    <source>
        <dbReference type="EMBL" id="KIN04027.1"/>
    </source>
</evidence>
<dbReference type="AlphaFoldDB" id="A0A0C3HNY9"/>
<dbReference type="Proteomes" id="UP000054321">
    <property type="component" value="Unassembled WGS sequence"/>
</dbReference>
<feature type="compositionally biased region" description="Basic and acidic residues" evidence="1">
    <location>
        <begin position="249"/>
        <end position="259"/>
    </location>
</feature>
<dbReference type="EMBL" id="KN832873">
    <property type="protein sequence ID" value="KIN04027.1"/>
    <property type="molecule type" value="Genomic_DNA"/>
</dbReference>